<dbReference type="GO" id="GO:0050253">
    <property type="term" value="F:retinyl-palmitate esterase activity"/>
    <property type="evidence" value="ECO:0007669"/>
    <property type="project" value="TreeGrafter"/>
</dbReference>
<evidence type="ECO:0000256" key="4">
    <source>
        <dbReference type="ARBA" id="ARBA00022475"/>
    </source>
</evidence>
<evidence type="ECO:0000256" key="38">
    <source>
        <dbReference type="ARBA" id="ARBA00048872"/>
    </source>
</evidence>
<evidence type="ECO:0000256" key="23">
    <source>
        <dbReference type="ARBA" id="ARBA00047438"/>
    </source>
</evidence>
<comment type="catalytic activity">
    <reaction evidence="41">
        <text>1,3-di-(9Z-octadecenoyl)-glycerol + H2O = 1-(9Z-octadecenoyl)-glycerol + (9Z)-octadecenoate + H(+)</text>
        <dbReference type="Rhea" id="RHEA:39939"/>
        <dbReference type="ChEBI" id="CHEBI:15377"/>
        <dbReference type="ChEBI" id="CHEBI:15378"/>
        <dbReference type="ChEBI" id="CHEBI:30823"/>
        <dbReference type="ChEBI" id="CHEBI:75342"/>
        <dbReference type="ChEBI" id="CHEBI:75735"/>
    </reaction>
    <physiologicalReaction direction="left-to-right" evidence="41">
        <dbReference type="Rhea" id="RHEA:39940"/>
    </physiologicalReaction>
</comment>
<evidence type="ECO:0000256" key="25">
    <source>
        <dbReference type="ARBA" id="ARBA00048011"/>
    </source>
</evidence>
<dbReference type="GO" id="GO:0004806">
    <property type="term" value="F:triacylglycerol lipase activity"/>
    <property type="evidence" value="ECO:0007669"/>
    <property type="project" value="UniProtKB-EC"/>
</dbReference>
<evidence type="ECO:0000256" key="8">
    <source>
        <dbReference type="ARBA" id="ARBA00022801"/>
    </source>
</evidence>
<evidence type="ECO:0000256" key="39">
    <source>
        <dbReference type="ARBA" id="ARBA00048939"/>
    </source>
</evidence>
<evidence type="ECO:0000256" key="30">
    <source>
        <dbReference type="ARBA" id="ARBA00048362"/>
    </source>
</evidence>
<evidence type="ECO:0000256" key="35">
    <source>
        <dbReference type="ARBA" id="ARBA00048656"/>
    </source>
</evidence>
<evidence type="ECO:0000256" key="44">
    <source>
        <dbReference type="SAM" id="Phobius"/>
    </source>
</evidence>
<comment type="catalytic activity">
    <reaction evidence="24">
        <text>1-hexadecanoyl-2-(9Z)-octadecenoyl-3-octadecanoyl-sn-glycerol + H2O = 1-hexadecanoyl-2-(9Z-octadecenoyl)-sn-glycerol + octadecanoate + H(+)</text>
        <dbReference type="Rhea" id="RHEA:41111"/>
        <dbReference type="ChEBI" id="CHEBI:15377"/>
        <dbReference type="ChEBI" id="CHEBI:15378"/>
        <dbReference type="ChEBI" id="CHEBI:25629"/>
        <dbReference type="ChEBI" id="CHEBI:75466"/>
        <dbReference type="ChEBI" id="CHEBI:77623"/>
    </reaction>
    <physiologicalReaction direction="left-to-right" evidence="24">
        <dbReference type="Rhea" id="RHEA:41112"/>
    </physiologicalReaction>
</comment>
<evidence type="ECO:0000256" key="19">
    <source>
        <dbReference type="ARBA" id="ARBA00033022"/>
    </source>
</evidence>
<evidence type="ECO:0000256" key="34">
    <source>
        <dbReference type="ARBA" id="ARBA00048613"/>
    </source>
</evidence>
<evidence type="ECO:0000256" key="18">
    <source>
        <dbReference type="ARBA" id="ARBA00031485"/>
    </source>
</evidence>
<dbReference type="InterPro" id="IPR036514">
    <property type="entry name" value="SGNH_hydro_sf"/>
</dbReference>
<keyword evidence="5 44" id="KW-0812">Transmembrane</keyword>
<evidence type="ECO:0000256" key="36">
    <source>
        <dbReference type="ARBA" id="ARBA00048699"/>
    </source>
</evidence>
<keyword evidence="9 44" id="KW-1133">Transmembrane helix</keyword>
<evidence type="ECO:0000256" key="32">
    <source>
        <dbReference type="ARBA" id="ARBA00048386"/>
    </source>
</evidence>
<evidence type="ECO:0000256" key="37">
    <source>
        <dbReference type="ARBA" id="ARBA00048869"/>
    </source>
</evidence>
<evidence type="ECO:0000256" key="22">
    <source>
        <dbReference type="ARBA" id="ARBA00047363"/>
    </source>
</evidence>
<dbReference type="GO" id="GO:0004622">
    <property type="term" value="F:phosphatidylcholine lysophospholipase activity"/>
    <property type="evidence" value="ECO:0007669"/>
    <property type="project" value="UniProtKB-EC"/>
</dbReference>
<dbReference type="GO" id="GO:0031526">
    <property type="term" value="C:brush border membrane"/>
    <property type="evidence" value="ECO:0007669"/>
    <property type="project" value="TreeGrafter"/>
</dbReference>
<comment type="catalytic activity">
    <reaction evidence="35">
        <text>1-hexadecanoyl-sn-glycero-3-phosphocholine + H2O = sn-glycerol 3-phosphocholine + hexadecanoate + H(+)</text>
        <dbReference type="Rhea" id="RHEA:40435"/>
        <dbReference type="ChEBI" id="CHEBI:7896"/>
        <dbReference type="ChEBI" id="CHEBI:15377"/>
        <dbReference type="ChEBI" id="CHEBI:15378"/>
        <dbReference type="ChEBI" id="CHEBI:16870"/>
        <dbReference type="ChEBI" id="CHEBI:72998"/>
    </reaction>
    <physiologicalReaction direction="left-to-right" evidence="35">
        <dbReference type="Rhea" id="RHEA:40436"/>
    </physiologicalReaction>
</comment>
<keyword evidence="4" id="KW-1003">Cell membrane</keyword>
<comment type="catalytic activity">
    <reaction evidence="28">
        <text>1,2-di-(9Z-octadecenoyl)-sn-glycero-3-phosphocholine + H2O = 1-(9Z-octadecenoyl)-sn-glycero-3-phosphocholine + (9Z)-octadecenoate + H(+)</text>
        <dbReference type="Rhea" id="RHEA:40923"/>
        <dbReference type="ChEBI" id="CHEBI:15377"/>
        <dbReference type="ChEBI" id="CHEBI:15378"/>
        <dbReference type="ChEBI" id="CHEBI:28610"/>
        <dbReference type="ChEBI" id="CHEBI:30823"/>
        <dbReference type="ChEBI" id="CHEBI:74669"/>
    </reaction>
    <physiologicalReaction direction="left-to-right" evidence="28">
        <dbReference type="Rhea" id="RHEA:40924"/>
    </physiologicalReaction>
</comment>
<dbReference type="FunFam" id="3.40.50.1110:FF:000005">
    <property type="entry name" value="Phospholipase B1"/>
    <property type="match status" value="1"/>
</dbReference>
<dbReference type="InterPro" id="IPR001087">
    <property type="entry name" value="GDSL"/>
</dbReference>
<comment type="catalytic activity">
    <reaction evidence="27">
        <text>a 1-O-alkyl-2-acyl-sn-glycero-3-phosphocholine + H2O = a 1-O-alkyl-sn-glycero-3-phosphocholine + a fatty acid + H(+)</text>
        <dbReference type="Rhea" id="RHEA:36231"/>
        <dbReference type="ChEBI" id="CHEBI:15377"/>
        <dbReference type="ChEBI" id="CHEBI:15378"/>
        <dbReference type="ChEBI" id="CHEBI:28868"/>
        <dbReference type="ChEBI" id="CHEBI:30909"/>
        <dbReference type="ChEBI" id="CHEBI:36702"/>
        <dbReference type="EC" id="3.1.1.4"/>
    </reaction>
    <physiologicalReaction direction="left-to-right" evidence="27">
        <dbReference type="Rhea" id="RHEA:36232"/>
    </physiologicalReaction>
</comment>
<comment type="catalytic activity">
    <reaction evidence="30">
        <text>1-hexadecanoyl-2-(9Z,12Z-octadecadienoyl)-sn-glycero-3-phosphocholine + H2O = 2-(9Z,12Z-octadecadienoyl)-sn-glycero-3-phosphocholine + hexadecanoate + H(+)</text>
        <dbReference type="Rhea" id="RHEA:40971"/>
        <dbReference type="ChEBI" id="CHEBI:7896"/>
        <dbReference type="ChEBI" id="CHEBI:15377"/>
        <dbReference type="ChEBI" id="CHEBI:15378"/>
        <dbReference type="ChEBI" id="CHEBI:73002"/>
        <dbReference type="ChEBI" id="CHEBI:76084"/>
    </reaction>
    <physiologicalReaction direction="left-to-right" evidence="30">
        <dbReference type="Rhea" id="RHEA:40972"/>
    </physiologicalReaction>
</comment>
<sequence>MEPLRYFYCFILVFTTVYALKYKEYKHFLEEQSRNQTFMKLFDQHIKKFHRAKSKSVQFPCEGFRLNKNATNVHELTPADINVVAAIGDSITAGTGITAKTPIGLLRQDRGLSWSVGGDDSVEEHITLANMLKRYNPNLVGFSVGSGDFESENAHLNVADPGNEARNMPFQARLLVDRMKSGKEGVDFVNDWKVITMFIGGNDLCDYCGDRPEYTVEKYIGYITEALDIFHKEVPKAFVNVVEVLDIGNVPLLNENLVCDTLHYFTCRCGAFPGDNKDELKALVIQYQNGLEDLVHSGRYDTRDDFTVVNQPFLSETKIPVNDDNSTDLDYFAPDCFHFSELGQEVAASALWDNMIEPVGQKRTYWRPGEPTECPDTEEPYFYTKKNSQKVPGLGSYHQQTRQDSELPDENIKSHQISSTSVSGIVIGAVCIIIVVSLSVYYLKQRRKHNSVERYQLLQGFFPKYTEI</sequence>
<dbReference type="Proteomes" id="UP000507470">
    <property type="component" value="Unassembled WGS sequence"/>
</dbReference>
<comment type="catalytic activity">
    <reaction evidence="23">
        <text>1-(9Z-octadecenoyl)-glycerol + H2O = glycerol + (9Z)-octadecenoate + H(+)</text>
        <dbReference type="Rhea" id="RHEA:38487"/>
        <dbReference type="ChEBI" id="CHEBI:15377"/>
        <dbReference type="ChEBI" id="CHEBI:15378"/>
        <dbReference type="ChEBI" id="CHEBI:17754"/>
        <dbReference type="ChEBI" id="CHEBI:30823"/>
        <dbReference type="ChEBI" id="CHEBI:75342"/>
    </reaction>
    <physiologicalReaction direction="left-to-right" evidence="23">
        <dbReference type="Rhea" id="RHEA:38488"/>
    </physiologicalReaction>
</comment>
<dbReference type="EMBL" id="CACVKT020009959">
    <property type="protein sequence ID" value="CAC5424041.1"/>
    <property type="molecule type" value="Genomic_DNA"/>
</dbReference>
<dbReference type="CDD" id="cd12087">
    <property type="entry name" value="TM_EGFR-like"/>
    <property type="match status" value="1"/>
</dbReference>
<dbReference type="Gene3D" id="3.40.50.1110">
    <property type="entry name" value="SGNH hydrolase"/>
    <property type="match status" value="1"/>
</dbReference>
<protein>
    <recommendedName>
        <fullName evidence="3">Phospholipase B1, membrane-associated</fullName>
    </recommendedName>
    <alternativeName>
        <fullName evidence="16">Lysophospholipase</fullName>
    </alternativeName>
    <alternativeName>
        <fullName evidence="17">Phospholipase A2</fullName>
    </alternativeName>
    <alternativeName>
        <fullName evidence="19">Phospholipase B/lipase</fullName>
    </alternativeName>
    <alternativeName>
        <fullName evidence="18">Triacylglycerol lipase</fullName>
    </alternativeName>
</protein>
<evidence type="ECO:0000256" key="11">
    <source>
        <dbReference type="ARBA" id="ARBA00023136"/>
    </source>
</evidence>
<evidence type="ECO:0000256" key="41">
    <source>
        <dbReference type="ARBA" id="ARBA00049372"/>
    </source>
</evidence>
<evidence type="ECO:0000256" key="20">
    <source>
        <dbReference type="ARBA" id="ARBA00045916"/>
    </source>
</evidence>
<comment type="catalytic activity">
    <reaction evidence="42">
        <text>2-(9Z-octadecenoyl)-glycerol + H2O = glycerol + (9Z)-octadecenoate + H(+)</text>
        <dbReference type="Rhea" id="RHEA:38491"/>
        <dbReference type="ChEBI" id="CHEBI:15377"/>
        <dbReference type="ChEBI" id="CHEBI:15378"/>
        <dbReference type="ChEBI" id="CHEBI:17754"/>
        <dbReference type="ChEBI" id="CHEBI:30823"/>
        <dbReference type="ChEBI" id="CHEBI:73990"/>
    </reaction>
    <physiologicalReaction direction="left-to-right" evidence="42">
        <dbReference type="Rhea" id="RHEA:38492"/>
    </physiologicalReaction>
</comment>
<organism evidence="45 46">
    <name type="scientific">Mytilus coruscus</name>
    <name type="common">Sea mussel</name>
    <dbReference type="NCBI Taxonomy" id="42192"/>
    <lineage>
        <taxon>Eukaryota</taxon>
        <taxon>Metazoa</taxon>
        <taxon>Spiralia</taxon>
        <taxon>Lophotrochozoa</taxon>
        <taxon>Mollusca</taxon>
        <taxon>Bivalvia</taxon>
        <taxon>Autobranchia</taxon>
        <taxon>Pteriomorphia</taxon>
        <taxon>Mytilida</taxon>
        <taxon>Mytiloidea</taxon>
        <taxon>Mytilidae</taxon>
        <taxon>Mytilinae</taxon>
        <taxon>Mytilus</taxon>
    </lineage>
</organism>
<keyword evidence="46" id="KW-1185">Reference proteome</keyword>
<evidence type="ECO:0000313" key="45">
    <source>
        <dbReference type="EMBL" id="CAC5424041.1"/>
    </source>
</evidence>
<evidence type="ECO:0000256" key="21">
    <source>
        <dbReference type="ARBA" id="ARBA00047324"/>
    </source>
</evidence>
<keyword evidence="11 44" id="KW-0472">Membrane</keyword>
<feature type="transmembrane region" description="Helical" evidence="44">
    <location>
        <begin position="422"/>
        <end position="443"/>
    </location>
</feature>
<comment type="catalytic activity">
    <reaction evidence="29">
        <text>1,2-dihexadecanoyl-sn-glycero-3-phosphocholine + H2O = 1-hexadecanoyl-sn-glycero-3-phosphocholine + hexadecanoate + H(+)</text>
        <dbReference type="Rhea" id="RHEA:41223"/>
        <dbReference type="ChEBI" id="CHEBI:7896"/>
        <dbReference type="ChEBI" id="CHEBI:15377"/>
        <dbReference type="ChEBI" id="CHEBI:15378"/>
        <dbReference type="ChEBI" id="CHEBI:72998"/>
        <dbReference type="ChEBI" id="CHEBI:72999"/>
    </reaction>
    <physiologicalReaction direction="left-to-right" evidence="29">
        <dbReference type="Rhea" id="RHEA:41224"/>
    </physiologicalReaction>
</comment>
<comment type="catalytic activity">
    <reaction evidence="13">
        <text>a triacylglycerol + H2O = a diacylglycerol + a fatty acid + H(+)</text>
        <dbReference type="Rhea" id="RHEA:12044"/>
        <dbReference type="ChEBI" id="CHEBI:15377"/>
        <dbReference type="ChEBI" id="CHEBI:15378"/>
        <dbReference type="ChEBI" id="CHEBI:17855"/>
        <dbReference type="ChEBI" id="CHEBI:18035"/>
        <dbReference type="ChEBI" id="CHEBI:28868"/>
        <dbReference type="EC" id="3.1.1.3"/>
    </reaction>
    <physiologicalReaction direction="left-to-right" evidence="13">
        <dbReference type="Rhea" id="RHEA:12045"/>
    </physiologicalReaction>
</comment>
<keyword evidence="8 45" id="KW-0378">Hydrolase</keyword>
<evidence type="ECO:0000256" key="15">
    <source>
        <dbReference type="ARBA" id="ARBA00023422"/>
    </source>
</evidence>
<dbReference type="InterPro" id="IPR038885">
    <property type="entry name" value="PLB1"/>
</dbReference>
<evidence type="ECO:0000256" key="6">
    <source>
        <dbReference type="ARBA" id="ARBA00022729"/>
    </source>
</evidence>
<comment type="catalytic activity">
    <reaction evidence="25">
        <text>2,3-di-(9Z)-octadecenoyl-sn-glycerol + H2O = 3-(9Z-octadecenoyl)-sn-glycerol + (9Z)-octadecenoate + H(+)</text>
        <dbReference type="Rhea" id="RHEA:42604"/>
        <dbReference type="ChEBI" id="CHEBI:15377"/>
        <dbReference type="ChEBI" id="CHEBI:15378"/>
        <dbReference type="ChEBI" id="CHEBI:30823"/>
        <dbReference type="ChEBI" id="CHEBI:75824"/>
        <dbReference type="ChEBI" id="CHEBI:75938"/>
    </reaction>
    <physiologicalReaction direction="left-to-right" evidence="25">
        <dbReference type="Rhea" id="RHEA:42605"/>
    </physiologicalReaction>
</comment>
<dbReference type="InterPro" id="IPR035547">
    <property type="entry name" value="Phospholipase_B"/>
</dbReference>
<evidence type="ECO:0000256" key="26">
    <source>
        <dbReference type="ARBA" id="ARBA00048015"/>
    </source>
</evidence>
<keyword evidence="7" id="KW-0677">Repeat</keyword>
<comment type="catalytic activity">
    <reaction evidence="31">
        <text>1-octadecanoyl-2-(9Z,12Z)-octadecadienoyl-sn-glycerol + H2O = 1-octadecanoyl-sn-glycerol + (9Z,12Z)-octadecadienoate + H(+)</text>
        <dbReference type="Rhea" id="RHEA:40927"/>
        <dbReference type="ChEBI" id="CHEBI:15377"/>
        <dbReference type="ChEBI" id="CHEBI:15378"/>
        <dbReference type="ChEBI" id="CHEBI:30245"/>
        <dbReference type="ChEBI" id="CHEBI:75550"/>
        <dbReference type="ChEBI" id="CHEBI:77097"/>
    </reaction>
    <physiologicalReaction direction="left-to-right" evidence="31">
        <dbReference type="Rhea" id="RHEA:40928"/>
    </physiologicalReaction>
</comment>
<accession>A0A6J8EXU5</accession>
<evidence type="ECO:0000256" key="5">
    <source>
        <dbReference type="ARBA" id="ARBA00022692"/>
    </source>
</evidence>
<evidence type="ECO:0000256" key="43">
    <source>
        <dbReference type="SAM" id="MobiDB-lite"/>
    </source>
</evidence>
<dbReference type="AlphaFoldDB" id="A0A6J8EXU5"/>
<dbReference type="PANTHER" id="PTHR21325:SF31">
    <property type="entry name" value="GH22081P-RELATED"/>
    <property type="match status" value="1"/>
</dbReference>
<comment type="catalytic activity">
    <reaction evidence="34">
        <text>1-hexadecanoyl-2-(9Z-octadecenoyl)-sn-glycero-3-phosphoethanolamine + H2O = 1-hexadecanoyl-sn-glycero-3-phosphoethanolamine + (9Z)-octadecenoate + H(+)</text>
        <dbReference type="Rhea" id="RHEA:40911"/>
        <dbReference type="ChEBI" id="CHEBI:15377"/>
        <dbReference type="ChEBI" id="CHEBI:15378"/>
        <dbReference type="ChEBI" id="CHEBI:30823"/>
        <dbReference type="ChEBI" id="CHEBI:73004"/>
        <dbReference type="ChEBI" id="CHEBI:73007"/>
    </reaction>
    <physiologicalReaction direction="left-to-right" evidence="34">
        <dbReference type="Rhea" id="RHEA:40912"/>
    </physiologicalReaction>
</comment>
<evidence type="ECO:0000256" key="42">
    <source>
        <dbReference type="ARBA" id="ARBA00049461"/>
    </source>
</evidence>
<evidence type="ECO:0000256" key="31">
    <source>
        <dbReference type="ARBA" id="ARBA00048374"/>
    </source>
</evidence>
<keyword evidence="6" id="KW-0732">Signal</keyword>
<comment type="catalytic activity">
    <reaction evidence="26">
        <text>1-hexadecanoyl-2-(9Z-octadecenoyl)-sn-glycero-3-phospho-(1'-sn-glycerol) + H2O = 1-hexadecanoyl-sn-glycero-3-phospho-(1'-sn-glycerol) + (9Z)-octadecenoate + H(+)</text>
        <dbReference type="Rhea" id="RHEA:40919"/>
        <dbReference type="ChEBI" id="CHEBI:15377"/>
        <dbReference type="ChEBI" id="CHEBI:15378"/>
        <dbReference type="ChEBI" id="CHEBI:30823"/>
        <dbReference type="ChEBI" id="CHEBI:72841"/>
        <dbReference type="ChEBI" id="CHEBI:75158"/>
    </reaction>
    <physiologicalReaction direction="left-to-right" evidence="26">
        <dbReference type="Rhea" id="RHEA:40920"/>
    </physiologicalReaction>
</comment>
<evidence type="ECO:0000256" key="10">
    <source>
        <dbReference type="ARBA" id="ARBA00023098"/>
    </source>
</evidence>
<comment type="function">
    <text evidence="20">Calcium-independent membrane-associated phospholipase that catalyzes complete diacylation of phospholipids by hydrolyzing both sn-1 and sn-2 fatty acyl chains attached to the glycerol backbone (phospholipase B activity). Has dual phospholipase and lysophospholipase activities toward diacylphospholipids. Preferentially cleaves sn-2 ester bonds over sn-1 bonds. Acts as a lipase toward glycerolipid substrates. Hydrolyzes fatty acyl chains of diacylglycerols with preference for the sn-2 position and of triacylglycerols with not positional selectivity. May also hydrolyze long chain retinyl esters such as retinyl palmitate. May contribute to digestion of dietary phospholipids, glycerolipids and retinoids, facilitating lipid absorption at the brush border.</text>
</comment>
<comment type="subcellular location">
    <subcellularLocation>
        <location evidence="1">Apical cell membrane</location>
        <topology evidence="1">Single-pass type I membrane protein</topology>
    </subcellularLocation>
</comment>
<comment type="catalytic activity">
    <reaction evidence="39">
        <text>1-hexadecanoyl-2-(9Z)-octadecenoyl-3-octadecanoyl-sn-glycerol + H2O = 1-hexadecanoyl-3-octadecanoyl-sn-glycerol + (9Z)-octadecenoate + H(+)</text>
        <dbReference type="Rhea" id="RHEA:41103"/>
        <dbReference type="ChEBI" id="CHEBI:15377"/>
        <dbReference type="ChEBI" id="CHEBI:15378"/>
        <dbReference type="ChEBI" id="CHEBI:30823"/>
        <dbReference type="ChEBI" id="CHEBI:77623"/>
        <dbReference type="ChEBI" id="CHEBI:77624"/>
    </reaction>
    <physiologicalReaction direction="left-to-right" evidence="39">
        <dbReference type="Rhea" id="RHEA:41104"/>
    </physiologicalReaction>
</comment>
<proteinExistence type="inferred from homology"/>
<dbReference type="GO" id="GO:0006644">
    <property type="term" value="P:phospholipid metabolic process"/>
    <property type="evidence" value="ECO:0007669"/>
    <property type="project" value="TreeGrafter"/>
</dbReference>
<evidence type="ECO:0000256" key="1">
    <source>
        <dbReference type="ARBA" id="ARBA00004247"/>
    </source>
</evidence>
<comment type="catalytic activity">
    <reaction evidence="32">
        <text>1,2,3-tri-(9Z-octadecenoyl)-glycerol + H2O = di-(9Z)-octadecenoylglycerol + (9Z)-octadecenoate + H(+)</text>
        <dbReference type="Rhea" id="RHEA:38575"/>
        <dbReference type="ChEBI" id="CHEBI:15377"/>
        <dbReference type="ChEBI" id="CHEBI:15378"/>
        <dbReference type="ChEBI" id="CHEBI:30823"/>
        <dbReference type="ChEBI" id="CHEBI:53753"/>
        <dbReference type="ChEBI" id="CHEBI:75945"/>
    </reaction>
    <physiologicalReaction direction="left-to-right" evidence="32">
        <dbReference type="Rhea" id="RHEA:38576"/>
    </physiologicalReaction>
</comment>
<evidence type="ECO:0000256" key="17">
    <source>
        <dbReference type="ARBA" id="ARBA00031182"/>
    </source>
</evidence>
<comment type="catalytic activity">
    <reaction evidence="37">
        <text>1,3-dihexadecanoyl-2-(9Z-octadecenoyl)glycerol + H2O = 1,3-dihexadecanoylglycerol + (9Z)-octadecenoate + H(+)</text>
        <dbReference type="Rhea" id="RHEA:40983"/>
        <dbReference type="ChEBI" id="CHEBI:15377"/>
        <dbReference type="ChEBI" id="CHEBI:15378"/>
        <dbReference type="ChEBI" id="CHEBI:30823"/>
        <dbReference type="ChEBI" id="CHEBI:75688"/>
        <dbReference type="ChEBI" id="CHEBI:77619"/>
    </reaction>
    <physiologicalReaction direction="left-to-right" evidence="37">
        <dbReference type="Rhea" id="RHEA:40984"/>
    </physiologicalReaction>
</comment>
<comment type="catalytic activity">
    <reaction evidence="15">
        <text>a 1,2-diacyl-sn-glycero-3-phosphocholine + H2O = a 1-acyl-sn-glycero-3-phosphocholine + a fatty acid + H(+)</text>
        <dbReference type="Rhea" id="RHEA:15801"/>
        <dbReference type="ChEBI" id="CHEBI:15377"/>
        <dbReference type="ChEBI" id="CHEBI:15378"/>
        <dbReference type="ChEBI" id="CHEBI:28868"/>
        <dbReference type="ChEBI" id="CHEBI:57643"/>
        <dbReference type="ChEBI" id="CHEBI:58168"/>
        <dbReference type="EC" id="3.1.1.4"/>
    </reaction>
    <physiologicalReaction direction="left-to-right" evidence="15">
        <dbReference type="Rhea" id="RHEA:15802"/>
    </physiologicalReaction>
</comment>
<dbReference type="OrthoDB" id="10265800at2759"/>
<comment type="catalytic activity">
    <reaction evidence="22">
        <text>1,3-dihexadecanoyl-2-(9Z-octadecenoyl)glycerol + H2O = 1-hexadecanoyl-2-(9Z-octadecenoyl)-glycerol + hexadecanoate + H(+)</text>
        <dbReference type="Rhea" id="RHEA:40979"/>
        <dbReference type="ChEBI" id="CHEBI:7896"/>
        <dbReference type="ChEBI" id="CHEBI:15377"/>
        <dbReference type="ChEBI" id="CHEBI:15378"/>
        <dbReference type="ChEBI" id="CHEBI:75585"/>
        <dbReference type="ChEBI" id="CHEBI:75688"/>
    </reaction>
    <physiologicalReaction direction="left-to-right" evidence="22">
        <dbReference type="Rhea" id="RHEA:40980"/>
    </physiologicalReaction>
</comment>
<evidence type="ECO:0000256" key="9">
    <source>
        <dbReference type="ARBA" id="ARBA00022989"/>
    </source>
</evidence>
<evidence type="ECO:0000256" key="24">
    <source>
        <dbReference type="ARBA" id="ARBA00047459"/>
    </source>
</evidence>
<evidence type="ECO:0000256" key="16">
    <source>
        <dbReference type="ARBA" id="ARBA00029723"/>
    </source>
</evidence>
<comment type="catalytic activity">
    <reaction evidence="38">
        <text>1-O-hexadecyl-2-(9Z)-octadecenoyl-sn-glycero-3-phosphocholine + H2O = 1-O-hexadecyl-sn-glycero-3-phosphocholine + (9Z)-octadecenoate + H(+)</text>
        <dbReference type="Rhea" id="RHEA:40915"/>
        <dbReference type="ChEBI" id="CHEBI:15377"/>
        <dbReference type="ChEBI" id="CHEBI:15378"/>
        <dbReference type="ChEBI" id="CHEBI:30823"/>
        <dbReference type="ChEBI" id="CHEBI:34112"/>
        <dbReference type="ChEBI" id="CHEBI:64496"/>
    </reaction>
    <physiologicalReaction direction="left-to-right" evidence="38">
        <dbReference type="Rhea" id="RHEA:40916"/>
    </physiologicalReaction>
</comment>
<feature type="compositionally biased region" description="Basic and acidic residues" evidence="43">
    <location>
        <begin position="401"/>
        <end position="412"/>
    </location>
</feature>
<comment type="catalytic activity">
    <reaction evidence="40">
        <text>1,2-dihexadecanoyl-sn-glycero-3-phosphocholine + 2 H2O = sn-glycerol 3-phosphocholine + 2 hexadecanoate + 2 H(+)</text>
        <dbReference type="Rhea" id="RHEA:40975"/>
        <dbReference type="ChEBI" id="CHEBI:7896"/>
        <dbReference type="ChEBI" id="CHEBI:15377"/>
        <dbReference type="ChEBI" id="CHEBI:15378"/>
        <dbReference type="ChEBI" id="CHEBI:16870"/>
        <dbReference type="ChEBI" id="CHEBI:72999"/>
    </reaction>
    <physiologicalReaction direction="left-to-right" evidence="40">
        <dbReference type="Rhea" id="RHEA:40976"/>
    </physiologicalReaction>
</comment>
<evidence type="ECO:0000256" key="40">
    <source>
        <dbReference type="ARBA" id="ARBA00049363"/>
    </source>
</evidence>
<evidence type="ECO:0000256" key="7">
    <source>
        <dbReference type="ARBA" id="ARBA00022737"/>
    </source>
</evidence>
<evidence type="ECO:0000313" key="46">
    <source>
        <dbReference type="Proteomes" id="UP000507470"/>
    </source>
</evidence>
<keyword evidence="12" id="KW-0325">Glycoprotein</keyword>
<dbReference type="GO" id="GO:0004623">
    <property type="term" value="F:phospholipase A2 activity"/>
    <property type="evidence" value="ECO:0007669"/>
    <property type="project" value="UniProtKB-EC"/>
</dbReference>
<dbReference type="Pfam" id="PF00657">
    <property type="entry name" value="Lipase_GDSL"/>
    <property type="match status" value="1"/>
</dbReference>
<comment type="catalytic activity">
    <reaction evidence="33">
        <text>a 1-acyl-sn-glycero-3-phosphocholine + H2O = sn-glycerol 3-phosphocholine + a fatty acid + H(+)</text>
        <dbReference type="Rhea" id="RHEA:15177"/>
        <dbReference type="ChEBI" id="CHEBI:15377"/>
        <dbReference type="ChEBI" id="CHEBI:15378"/>
        <dbReference type="ChEBI" id="CHEBI:16870"/>
        <dbReference type="ChEBI" id="CHEBI:28868"/>
        <dbReference type="ChEBI" id="CHEBI:58168"/>
        <dbReference type="EC" id="3.1.1.5"/>
    </reaction>
    <physiologicalReaction direction="left-to-right" evidence="33">
        <dbReference type="Rhea" id="RHEA:15178"/>
    </physiologicalReaction>
</comment>
<dbReference type="PANTHER" id="PTHR21325">
    <property type="entry name" value="PHOSPHOLIPASE B, PLB1"/>
    <property type="match status" value="1"/>
</dbReference>
<evidence type="ECO:0000256" key="3">
    <source>
        <dbReference type="ARBA" id="ARBA00015133"/>
    </source>
</evidence>
<evidence type="ECO:0000256" key="28">
    <source>
        <dbReference type="ARBA" id="ARBA00048058"/>
    </source>
</evidence>
<comment type="similarity">
    <text evidence="2">Belongs to the 'GDSL' lipolytic enzyme family. Phospholipase B1 subfamily.</text>
</comment>
<keyword evidence="10" id="KW-0443">Lipid metabolism</keyword>
<comment type="catalytic activity">
    <reaction evidence="14">
        <text>1-hexadecanoyl-2-(9Z,12Z-octadecadienoyl)-sn-glycero-3-phosphocholine + H2O = (9Z,12Z)-octadecadienoate + 1-hexadecanoyl-sn-glycero-3-phosphocholine + H(+)</text>
        <dbReference type="Rhea" id="RHEA:40811"/>
        <dbReference type="ChEBI" id="CHEBI:15377"/>
        <dbReference type="ChEBI" id="CHEBI:15378"/>
        <dbReference type="ChEBI" id="CHEBI:30245"/>
        <dbReference type="ChEBI" id="CHEBI:72998"/>
        <dbReference type="ChEBI" id="CHEBI:73002"/>
    </reaction>
    <physiologicalReaction direction="left-to-right" evidence="14">
        <dbReference type="Rhea" id="RHEA:40812"/>
    </physiologicalReaction>
</comment>
<reference evidence="45 46" key="1">
    <citation type="submission" date="2020-06" db="EMBL/GenBank/DDBJ databases">
        <authorList>
            <person name="Li R."/>
            <person name="Bekaert M."/>
        </authorList>
    </citation>
    <scope>NUCLEOTIDE SEQUENCE [LARGE SCALE GENOMIC DNA]</scope>
    <source>
        <strain evidence="46">wild</strain>
    </source>
</reference>
<evidence type="ECO:0000256" key="2">
    <source>
        <dbReference type="ARBA" id="ARBA00009979"/>
    </source>
</evidence>
<evidence type="ECO:0000256" key="29">
    <source>
        <dbReference type="ARBA" id="ARBA00048227"/>
    </source>
</evidence>
<feature type="region of interest" description="Disordered" evidence="43">
    <location>
        <begin position="390"/>
        <end position="412"/>
    </location>
</feature>
<evidence type="ECO:0000256" key="27">
    <source>
        <dbReference type="ARBA" id="ARBA00048049"/>
    </source>
</evidence>
<comment type="catalytic activity">
    <reaction evidence="36">
        <text>1-hexadecanoyl-2-(9Z-octadecenoyl)-sn-glycero-3-phosphocholine + H2O = 1-hexadecanoyl-sn-glycero-3-phosphocholine + (9Z)-octadecenoate + H(+)</text>
        <dbReference type="Rhea" id="RHEA:38779"/>
        <dbReference type="ChEBI" id="CHEBI:15377"/>
        <dbReference type="ChEBI" id="CHEBI:15378"/>
        <dbReference type="ChEBI" id="CHEBI:30823"/>
        <dbReference type="ChEBI" id="CHEBI:72998"/>
        <dbReference type="ChEBI" id="CHEBI:73001"/>
    </reaction>
    <physiologicalReaction direction="left-to-right" evidence="36">
        <dbReference type="Rhea" id="RHEA:38780"/>
    </physiologicalReaction>
</comment>
<comment type="catalytic activity">
    <reaction evidence="21">
        <text>1-hexadecanoyl-2-(9Z)-octadecenoyl-3-octadecanoyl-sn-glycerol + H2O = 2-(9Z-octadecenoyl)-3-octadecanoyl-sn-glycerol + hexadecanoate + H(+)</text>
        <dbReference type="Rhea" id="RHEA:41107"/>
        <dbReference type="ChEBI" id="CHEBI:7896"/>
        <dbReference type="ChEBI" id="CHEBI:15377"/>
        <dbReference type="ChEBI" id="CHEBI:15378"/>
        <dbReference type="ChEBI" id="CHEBI:75558"/>
        <dbReference type="ChEBI" id="CHEBI:77623"/>
    </reaction>
    <physiologicalReaction direction="left-to-right" evidence="21">
        <dbReference type="Rhea" id="RHEA:41108"/>
    </physiologicalReaction>
</comment>
<gene>
    <name evidence="45" type="ORF">MCOR_55993</name>
</gene>
<name>A0A6J8EXU5_MYTCO</name>
<evidence type="ECO:0000256" key="12">
    <source>
        <dbReference type="ARBA" id="ARBA00023180"/>
    </source>
</evidence>
<evidence type="ECO:0000256" key="33">
    <source>
        <dbReference type="ARBA" id="ARBA00048454"/>
    </source>
</evidence>
<dbReference type="CDD" id="cd01824">
    <property type="entry name" value="Phospholipase_B_like"/>
    <property type="match status" value="1"/>
</dbReference>
<evidence type="ECO:0000256" key="14">
    <source>
        <dbReference type="ARBA" id="ARBA00023408"/>
    </source>
</evidence>
<evidence type="ECO:0000256" key="13">
    <source>
        <dbReference type="ARBA" id="ARBA00023369"/>
    </source>
</evidence>
<dbReference type="SUPFAM" id="SSF52266">
    <property type="entry name" value="SGNH hydrolase"/>
    <property type="match status" value="1"/>
</dbReference>